<dbReference type="GO" id="GO:0043161">
    <property type="term" value="P:proteasome-mediated ubiquitin-dependent protein catabolic process"/>
    <property type="evidence" value="ECO:0007669"/>
    <property type="project" value="TreeGrafter"/>
</dbReference>
<dbReference type="Proteomes" id="UP001162162">
    <property type="component" value="Unassembled WGS sequence"/>
</dbReference>
<reference evidence="4" key="1">
    <citation type="journal article" date="2023" name="Insect Mol. Biol.">
        <title>Genome sequencing provides insights into the evolution of gene families encoding plant cell wall-degrading enzymes in longhorned beetles.</title>
        <authorList>
            <person name="Shin N.R."/>
            <person name="Okamura Y."/>
            <person name="Kirsch R."/>
            <person name="Pauchet Y."/>
        </authorList>
    </citation>
    <scope>NUCLEOTIDE SEQUENCE</scope>
    <source>
        <strain evidence="4">AMC_N1</strain>
    </source>
</reference>
<comment type="similarity">
    <text evidence="1">Belongs to the proteasome subunit S10 family.</text>
</comment>
<protein>
    <recommendedName>
        <fullName evidence="2">26S proteasome non-ATPase regulatory subunit 6</fullName>
    </recommendedName>
</protein>
<gene>
    <name evidence="4" type="ORF">NQ318_008231</name>
</gene>
<dbReference type="InterPro" id="IPR019585">
    <property type="entry name" value="Rpn7/CSN1"/>
</dbReference>
<accession>A0AAV8XSK2</accession>
<dbReference type="EMBL" id="JAPWTK010000406">
    <property type="protein sequence ID" value="KAJ8940860.1"/>
    <property type="molecule type" value="Genomic_DNA"/>
</dbReference>
<comment type="caution">
    <text evidence="4">The sequence shown here is derived from an EMBL/GenBank/DDBJ whole genome shotgun (WGS) entry which is preliminary data.</text>
</comment>
<dbReference type="InterPro" id="IPR049549">
    <property type="entry name" value="RPN7_PSMD6_C"/>
</dbReference>
<feature type="domain" description="PCI" evidence="3">
    <location>
        <begin position="1"/>
        <end position="142"/>
    </location>
</feature>
<evidence type="ECO:0000259" key="3">
    <source>
        <dbReference type="PROSITE" id="PS50250"/>
    </source>
</evidence>
<dbReference type="InterPro" id="IPR036390">
    <property type="entry name" value="WH_DNA-bd_sf"/>
</dbReference>
<dbReference type="PANTHER" id="PTHR14145:SF1">
    <property type="entry name" value="26S PROTEASOME NON-ATPASE REGULATORY SUBUNIT 6"/>
    <property type="match status" value="1"/>
</dbReference>
<proteinExistence type="inferred from homology"/>
<organism evidence="4 5">
    <name type="scientific">Aromia moschata</name>
    <dbReference type="NCBI Taxonomy" id="1265417"/>
    <lineage>
        <taxon>Eukaryota</taxon>
        <taxon>Metazoa</taxon>
        <taxon>Ecdysozoa</taxon>
        <taxon>Arthropoda</taxon>
        <taxon>Hexapoda</taxon>
        <taxon>Insecta</taxon>
        <taxon>Pterygota</taxon>
        <taxon>Neoptera</taxon>
        <taxon>Endopterygota</taxon>
        <taxon>Coleoptera</taxon>
        <taxon>Polyphaga</taxon>
        <taxon>Cucujiformia</taxon>
        <taxon>Chrysomeloidea</taxon>
        <taxon>Cerambycidae</taxon>
        <taxon>Cerambycinae</taxon>
        <taxon>Callichromatini</taxon>
        <taxon>Aromia</taxon>
    </lineage>
</organism>
<dbReference type="Gene3D" id="1.25.40.570">
    <property type="match status" value="1"/>
</dbReference>
<sequence length="170" mass="19933">MKYTVLSALLTLNRSEVKKNLVDNSDVQQALHSNNTLREYLFSLYECDYKRFFERLADIEVIMKADMFLHLHYKYYIREMKTKAYDQLLSTYISVKLSYMADQFGVTSDYIENDISNLIANGRLNYKIDKVSETVINVPDDPKTEVFKSVLKQGDLLLNRVHKLSRVINI</sequence>
<dbReference type="AlphaFoldDB" id="A0AAV8XSK2"/>
<evidence type="ECO:0000256" key="1">
    <source>
        <dbReference type="ARBA" id="ARBA00005717"/>
    </source>
</evidence>
<dbReference type="Pfam" id="PF01399">
    <property type="entry name" value="PCI"/>
    <property type="match status" value="1"/>
</dbReference>
<name>A0AAV8XSK2_9CUCU</name>
<evidence type="ECO:0000256" key="2">
    <source>
        <dbReference type="ARBA" id="ARBA00014932"/>
    </source>
</evidence>
<dbReference type="SUPFAM" id="SSF46785">
    <property type="entry name" value="Winged helix' DNA-binding domain"/>
    <property type="match status" value="1"/>
</dbReference>
<dbReference type="SMART" id="SM00088">
    <property type="entry name" value="PINT"/>
    <property type="match status" value="1"/>
</dbReference>
<keyword evidence="5" id="KW-1185">Reference proteome</keyword>
<dbReference type="Pfam" id="PF21154">
    <property type="entry name" value="RPN7_PSMD6_C"/>
    <property type="match status" value="1"/>
</dbReference>
<dbReference type="InterPro" id="IPR000717">
    <property type="entry name" value="PCI_dom"/>
</dbReference>
<evidence type="ECO:0000313" key="4">
    <source>
        <dbReference type="EMBL" id="KAJ8940860.1"/>
    </source>
</evidence>
<evidence type="ECO:0000313" key="5">
    <source>
        <dbReference type="Proteomes" id="UP001162162"/>
    </source>
</evidence>
<dbReference type="PROSITE" id="PS50250">
    <property type="entry name" value="PCI"/>
    <property type="match status" value="1"/>
</dbReference>
<dbReference type="PANTHER" id="PTHR14145">
    <property type="entry name" value="26S PROTESOME SUBUNIT 6"/>
    <property type="match status" value="1"/>
</dbReference>